<organism evidence="1 2">
    <name type="scientific">Leptospira bourretii</name>
    <dbReference type="NCBI Taxonomy" id="2484962"/>
    <lineage>
        <taxon>Bacteria</taxon>
        <taxon>Pseudomonadati</taxon>
        <taxon>Spirochaetota</taxon>
        <taxon>Spirochaetia</taxon>
        <taxon>Leptospirales</taxon>
        <taxon>Leptospiraceae</taxon>
        <taxon>Leptospira</taxon>
    </lineage>
</organism>
<proteinExistence type="predicted"/>
<protein>
    <submittedName>
        <fullName evidence="1">Uncharacterized protein</fullName>
    </submittedName>
</protein>
<evidence type="ECO:0000313" key="2">
    <source>
        <dbReference type="Proteomes" id="UP000297918"/>
    </source>
</evidence>
<feature type="non-terminal residue" evidence="1">
    <location>
        <position position="125"/>
    </location>
</feature>
<evidence type="ECO:0000313" key="1">
    <source>
        <dbReference type="EMBL" id="TGK89997.1"/>
    </source>
</evidence>
<dbReference type="Proteomes" id="UP000297918">
    <property type="component" value="Unassembled WGS sequence"/>
</dbReference>
<reference evidence="2" key="1">
    <citation type="journal article" date="2019" name="PLoS Negl. Trop. Dis.">
        <title>Revisiting the worldwide diversity of Leptospira species in the environment.</title>
        <authorList>
            <person name="Vincent A.T."/>
            <person name="Schiettekatte O."/>
            <person name="Bourhy P."/>
            <person name="Veyrier F.J."/>
            <person name="Picardeau M."/>
        </authorList>
    </citation>
    <scope>NUCLEOTIDE SEQUENCE [LARGE SCALE GENOMIC DNA]</scope>
    <source>
        <strain evidence="2">201800281</strain>
    </source>
</reference>
<keyword evidence="2" id="KW-1185">Reference proteome</keyword>
<accession>A0ABY2LD97</accession>
<comment type="caution">
    <text evidence="1">The sequence shown here is derived from an EMBL/GenBank/DDBJ whole genome shotgun (WGS) entry which is preliminary data.</text>
</comment>
<dbReference type="EMBL" id="RQFL01000025">
    <property type="protein sequence ID" value="TGK89997.1"/>
    <property type="molecule type" value="Genomic_DNA"/>
</dbReference>
<name>A0ABY2LD97_9LEPT</name>
<sequence>MSPEDTTSLANWLNTNGYESNLMGALTKAARMDYLLRSYSGENIEEYITSAGNKLGSPVTEEEKQSILLSQAGLYDPTHTNGIDPFFTIQQGVFLNSYSYKTGFSELALSLKEESVKLAVASIGY</sequence>
<gene>
    <name evidence="1" type="ORF">EHQ26_13795</name>
</gene>